<keyword evidence="1" id="KW-0175">Coiled coil</keyword>
<evidence type="ECO:0000313" key="3">
    <source>
        <dbReference type="EMBL" id="RXV75239.1"/>
    </source>
</evidence>
<protein>
    <submittedName>
        <fullName evidence="3">Uncharacterized protein</fullName>
    </submittedName>
</protein>
<keyword evidence="2" id="KW-0472">Membrane</keyword>
<evidence type="ECO:0000313" key="4">
    <source>
        <dbReference type="Proteomes" id="UP000289316"/>
    </source>
</evidence>
<dbReference type="AlphaFoldDB" id="A0A4Q2AXV5"/>
<name>A0A4Q2AXV5_9LACO</name>
<organism evidence="3 4">
    <name type="scientific">Ligilactobacillus murinus</name>
    <dbReference type="NCBI Taxonomy" id="1622"/>
    <lineage>
        <taxon>Bacteria</taxon>
        <taxon>Bacillati</taxon>
        <taxon>Bacillota</taxon>
        <taxon>Bacilli</taxon>
        <taxon>Lactobacillales</taxon>
        <taxon>Lactobacillaceae</taxon>
        <taxon>Ligilactobacillus</taxon>
    </lineage>
</organism>
<evidence type="ECO:0000256" key="2">
    <source>
        <dbReference type="SAM" id="Phobius"/>
    </source>
</evidence>
<dbReference type="Proteomes" id="UP000289316">
    <property type="component" value="Unassembled WGS sequence"/>
</dbReference>
<keyword evidence="2" id="KW-0812">Transmembrane</keyword>
<feature type="transmembrane region" description="Helical" evidence="2">
    <location>
        <begin position="13"/>
        <end position="32"/>
    </location>
</feature>
<keyword evidence="2" id="KW-1133">Transmembrane helix</keyword>
<evidence type="ECO:0000256" key="1">
    <source>
        <dbReference type="SAM" id="Coils"/>
    </source>
</evidence>
<reference evidence="3 4" key="1">
    <citation type="submission" date="2018-09" db="EMBL/GenBank/DDBJ databases">
        <title>Murine metabolic-syndrome-specific gut microbial biobank.</title>
        <authorList>
            <person name="Liu C."/>
        </authorList>
    </citation>
    <scope>NUCLEOTIDE SEQUENCE [LARGE SCALE GENOMIC DNA]</scope>
    <source>
        <strain evidence="3 4">C-30</strain>
    </source>
</reference>
<accession>A0A4Q2AXV5</accession>
<sequence length="95" mass="10837">MHHEFLGLSLGDWTAVVSIASIFIGTLVKALTHSLETALTPLRMTIKELNDNIAKQEQLGSKREQMIQDNKMDIVAHTKELEDHERRISKLEDEK</sequence>
<dbReference type="OrthoDB" id="9880250at2"/>
<dbReference type="EMBL" id="QZFR01000007">
    <property type="protein sequence ID" value="RXV75239.1"/>
    <property type="molecule type" value="Genomic_DNA"/>
</dbReference>
<feature type="coiled-coil region" evidence="1">
    <location>
        <begin position="67"/>
        <end position="94"/>
    </location>
</feature>
<proteinExistence type="predicted"/>
<gene>
    <name evidence="3" type="ORF">D6C19_01995</name>
</gene>
<comment type="caution">
    <text evidence="3">The sequence shown here is derived from an EMBL/GenBank/DDBJ whole genome shotgun (WGS) entry which is preliminary data.</text>
</comment>
<dbReference type="RefSeq" id="WP_129303201.1">
    <property type="nucleotide sequence ID" value="NZ_QZFR01000007.1"/>
</dbReference>